<dbReference type="InterPro" id="IPR006869">
    <property type="entry name" value="DUF547"/>
</dbReference>
<gene>
    <name evidence="2" type="ORF">SAMN05421813_106127</name>
</gene>
<evidence type="ECO:0000259" key="1">
    <source>
        <dbReference type="Pfam" id="PF04784"/>
    </source>
</evidence>
<feature type="domain" description="DUF547" evidence="1">
    <location>
        <begin position="53"/>
        <end position="177"/>
    </location>
</feature>
<dbReference type="Proteomes" id="UP000199226">
    <property type="component" value="Unassembled WGS sequence"/>
</dbReference>
<dbReference type="PANTHER" id="PTHR46361">
    <property type="entry name" value="ELECTRON CARRIER/ PROTEIN DISULFIDE OXIDOREDUCTASE"/>
    <property type="match status" value="1"/>
</dbReference>
<dbReference type="STRING" id="990371.SAMN05421813_106127"/>
<accession>A0A1G9QNI7</accession>
<proteinExistence type="predicted"/>
<name>A0A1G9QNI7_9SPHI</name>
<evidence type="ECO:0000313" key="2">
    <source>
        <dbReference type="EMBL" id="SDM12533.1"/>
    </source>
</evidence>
<sequence length="242" mass="28368">MFDINISNNMSFIQLSVNFLNSIKGLSKIGMESESYAEILKSADPDELESELSTDNKRLAFWLNIYNAYVQLVLRQKPELYIRRSSFFSSKQIWIAGKRISLDLIEHGILRRSKFKYSMGYLNRFFPSAFETRFRLKQVDYRIHFALNCGAKSCPIIVAYDSDKIYEQLNAATRDYLSNEVNYDAALNYAELPALFLWFRNDFGGGDGINKILKRYSVITNEREPELHYKKYDWSLYLDNIK</sequence>
<protein>
    <recommendedName>
        <fullName evidence="1">DUF547 domain-containing protein</fullName>
    </recommendedName>
</protein>
<organism evidence="2 3">
    <name type="scientific">Daejeonella rubra</name>
    <dbReference type="NCBI Taxonomy" id="990371"/>
    <lineage>
        <taxon>Bacteria</taxon>
        <taxon>Pseudomonadati</taxon>
        <taxon>Bacteroidota</taxon>
        <taxon>Sphingobacteriia</taxon>
        <taxon>Sphingobacteriales</taxon>
        <taxon>Sphingobacteriaceae</taxon>
        <taxon>Daejeonella</taxon>
    </lineage>
</organism>
<dbReference type="Pfam" id="PF04784">
    <property type="entry name" value="DUF547"/>
    <property type="match status" value="1"/>
</dbReference>
<keyword evidence="3" id="KW-1185">Reference proteome</keyword>
<dbReference type="PANTHER" id="PTHR46361:SF3">
    <property type="entry name" value="ELECTRON CARRIER_ PROTEIN DISULFIDE OXIDOREDUCTASE"/>
    <property type="match status" value="1"/>
</dbReference>
<dbReference type="EMBL" id="FNHH01000006">
    <property type="protein sequence ID" value="SDM12533.1"/>
    <property type="molecule type" value="Genomic_DNA"/>
</dbReference>
<dbReference type="OrthoDB" id="526867at2"/>
<dbReference type="AlphaFoldDB" id="A0A1G9QNI7"/>
<reference evidence="3" key="1">
    <citation type="submission" date="2016-10" db="EMBL/GenBank/DDBJ databases">
        <authorList>
            <person name="Varghese N."/>
            <person name="Submissions S."/>
        </authorList>
    </citation>
    <scope>NUCLEOTIDE SEQUENCE [LARGE SCALE GENOMIC DNA]</scope>
    <source>
        <strain evidence="3">DSM 24536</strain>
    </source>
</reference>
<evidence type="ECO:0000313" key="3">
    <source>
        <dbReference type="Proteomes" id="UP000199226"/>
    </source>
</evidence>